<dbReference type="GO" id="GO:0016491">
    <property type="term" value="F:oxidoreductase activity"/>
    <property type="evidence" value="ECO:0007669"/>
    <property type="project" value="InterPro"/>
</dbReference>
<keyword evidence="4" id="KW-0521">NADP</keyword>
<dbReference type="SUPFAM" id="SSF51905">
    <property type="entry name" value="FAD/NAD(P)-binding domain"/>
    <property type="match status" value="1"/>
</dbReference>
<sequence length="512" mass="54643">MAPYDVVVIGAGLGGLTAGAILAREGRKVLVIERGNSVGGAASSYKSGELFVEGSLHETSDPHHPRDPKHDVLTRAGVIDKVTWVPSGAFYQARGGPIGQPFLMPDNFDAARQALSQRFPEARKGIDQLLGEMQGIVDAMATISQGKDALKKPRQALHALFKLLPCARDWSLSLSQKLDRVFGDSEAVKCVLAANLSYFHDDPTTLWWMYFAMAQGNYLQGGGRYVQGGSQRLSSALARAIKVAGGDVLVRRVVSGIALDQAAKTVTHTAKDGSDPKTVECLRIVGNAAPAVLEPLMEADAAEKLGRSYARQTPSASLFALTLGLSKPPREFGVTAYSTQLLPPWMKQLADYGQGAALMAEEPGQRMPPMSVVDYAAIDSGVAAPPYALSVLGPDLLSNWDSSDMEAYREKRGRWQVAIVRYLSSIYPGLGDAVVASSFNSALSVRQYLNAPDGAVYGFAPTPPASIWQNPFRSPRTAIPGFYLASAYAGFGGYTGVIQSAGVCADMILREG</sequence>
<gene>
    <name evidence="7" type="ORF">SAMN05444171_4576</name>
</gene>
<evidence type="ECO:0000313" key="7">
    <source>
        <dbReference type="EMBL" id="SED60532.1"/>
    </source>
</evidence>
<dbReference type="RefSeq" id="WP_074823751.1">
    <property type="nucleotide sequence ID" value="NZ_FNTI01000001.1"/>
</dbReference>
<dbReference type="GO" id="GO:0005092">
    <property type="term" value="F:GDP-dissociation inhibitor activity"/>
    <property type="evidence" value="ECO:0007669"/>
    <property type="project" value="InterPro"/>
</dbReference>
<evidence type="ECO:0000259" key="6">
    <source>
        <dbReference type="Pfam" id="PF01593"/>
    </source>
</evidence>
<keyword evidence="1" id="KW-0285">Flavoprotein</keyword>
<keyword evidence="3" id="KW-0274">FAD</keyword>
<name>A0A1M7BSV2_9BRAD</name>
<keyword evidence="5" id="KW-0520">NAD</keyword>
<dbReference type="EMBL" id="FNTI01000001">
    <property type="protein sequence ID" value="SED60532.1"/>
    <property type="molecule type" value="Genomic_DNA"/>
</dbReference>
<proteinExistence type="predicted"/>
<dbReference type="InterPro" id="IPR052206">
    <property type="entry name" value="Retinol_saturase"/>
</dbReference>
<dbReference type="Pfam" id="PF01593">
    <property type="entry name" value="Amino_oxidase"/>
    <property type="match status" value="1"/>
</dbReference>
<keyword evidence="2" id="KW-0732">Signal</keyword>
<organism evidence="7 8">
    <name type="scientific">Bradyrhizobium lablabi</name>
    <dbReference type="NCBI Taxonomy" id="722472"/>
    <lineage>
        <taxon>Bacteria</taxon>
        <taxon>Pseudomonadati</taxon>
        <taxon>Pseudomonadota</taxon>
        <taxon>Alphaproteobacteria</taxon>
        <taxon>Hyphomicrobiales</taxon>
        <taxon>Nitrobacteraceae</taxon>
        <taxon>Bradyrhizobium</taxon>
    </lineage>
</organism>
<evidence type="ECO:0000256" key="3">
    <source>
        <dbReference type="ARBA" id="ARBA00022827"/>
    </source>
</evidence>
<evidence type="ECO:0000256" key="4">
    <source>
        <dbReference type="ARBA" id="ARBA00022857"/>
    </source>
</evidence>
<dbReference type="OrthoDB" id="9774675at2"/>
<dbReference type="InterPro" id="IPR002937">
    <property type="entry name" value="Amino_oxidase"/>
</dbReference>
<dbReference type="Gene3D" id="3.50.50.60">
    <property type="entry name" value="FAD/NAD(P)-binding domain"/>
    <property type="match status" value="2"/>
</dbReference>
<dbReference type="GO" id="GO:0007264">
    <property type="term" value="P:small GTPase-mediated signal transduction"/>
    <property type="evidence" value="ECO:0007669"/>
    <property type="project" value="InterPro"/>
</dbReference>
<feature type="domain" description="Amine oxidase" evidence="6">
    <location>
        <begin position="13"/>
        <end position="508"/>
    </location>
</feature>
<protein>
    <submittedName>
        <fullName evidence="7">Phytoene dehydrogenase-related protein</fullName>
    </submittedName>
</protein>
<evidence type="ECO:0000256" key="5">
    <source>
        <dbReference type="ARBA" id="ARBA00023027"/>
    </source>
</evidence>
<evidence type="ECO:0000256" key="1">
    <source>
        <dbReference type="ARBA" id="ARBA00022630"/>
    </source>
</evidence>
<accession>A0A1M7BSV2</accession>
<evidence type="ECO:0000313" key="8">
    <source>
        <dbReference type="Proteomes" id="UP000183208"/>
    </source>
</evidence>
<dbReference type="PRINTS" id="PR00891">
    <property type="entry name" value="RABGDIREP"/>
</dbReference>
<dbReference type="PANTHER" id="PTHR46091:SF3">
    <property type="entry name" value="AMINE OXIDASE DOMAIN-CONTAINING PROTEIN"/>
    <property type="match status" value="1"/>
</dbReference>
<dbReference type="AlphaFoldDB" id="A0A1M7BSV2"/>
<dbReference type="PANTHER" id="PTHR46091">
    <property type="entry name" value="BLR7054 PROTEIN"/>
    <property type="match status" value="1"/>
</dbReference>
<dbReference type="InterPro" id="IPR036188">
    <property type="entry name" value="FAD/NAD-bd_sf"/>
</dbReference>
<evidence type="ECO:0000256" key="2">
    <source>
        <dbReference type="ARBA" id="ARBA00022729"/>
    </source>
</evidence>
<reference evidence="7 8" key="1">
    <citation type="submission" date="2016-10" db="EMBL/GenBank/DDBJ databases">
        <authorList>
            <person name="de Groot N.N."/>
        </authorList>
    </citation>
    <scope>NUCLEOTIDE SEQUENCE [LARGE SCALE GENOMIC DNA]</scope>
    <source>
        <strain evidence="7 8">GAS522</strain>
    </source>
</reference>
<dbReference type="InterPro" id="IPR018203">
    <property type="entry name" value="GDP_dissociation_inhibitor"/>
</dbReference>
<dbReference type="Proteomes" id="UP000183208">
    <property type="component" value="Unassembled WGS sequence"/>
</dbReference>